<dbReference type="Gene3D" id="3.80.10.10">
    <property type="entry name" value="Ribonuclease Inhibitor"/>
    <property type="match status" value="1"/>
</dbReference>
<feature type="region of interest" description="Disordered" evidence="4">
    <location>
        <begin position="491"/>
        <end position="524"/>
    </location>
</feature>
<feature type="compositionally biased region" description="Low complexity" evidence="4">
    <location>
        <begin position="491"/>
        <end position="505"/>
    </location>
</feature>
<dbReference type="PANTHER" id="PTHR47981:SF16">
    <property type="entry name" value="ADP-RIBOSYLATION FACTOR-RELATED"/>
    <property type="match status" value="1"/>
</dbReference>
<reference evidence="5" key="1">
    <citation type="submission" date="2020-01" db="EMBL/GenBank/DDBJ databases">
        <title>Development of genomics and gene disruption for Polysphondylium violaceum indicates a role for the polyketide synthase stlB in stalk morphogenesis.</title>
        <authorList>
            <person name="Narita B."/>
            <person name="Kawabe Y."/>
            <person name="Kin K."/>
            <person name="Saito T."/>
            <person name="Gibbs R."/>
            <person name="Kuspa A."/>
            <person name="Muzny D."/>
            <person name="Queller D."/>
            <person name="Richards S."/>
            <person name="Strassman J."/>
            <person name="Sucgang R."/>
            <person name="Worley K."/>
            <person name="Schaap P."/>
        </authorList>
    </citation>
    <scope>NUCLEOTIDE SEQUENCE</scope>
    <source>
        <strain evidence="5">QSvi11</strain>
    </source>
</reference>
<dbReference type="GO" id="GO:0045335">
    <property type="term" value="C:phagocytic vesicle"/>
    <property type="evidence" value="ECO:0007669"/>
    <property type="project" value="TreeGrafter"/>
</dbReference>
<dbReference type="AlphaFoldDB" id="A0A8J4V111"/>
<feature type="compositionally biased region" description="Low complexity" evidence="4">
    <location>
        <begin position="38"/>
        <end position="47"/>
    </location>
</feature>
<proteinExistence type="inferred from homology"/>
<dbReference type="SUPFAM" id="SSF52047">
    <property type="entry name" value="RNI-like"/>
    <property type="match status" value="1"/>
</dbReference>
<dbReference type="InterPro" id="IPR001806">
    <property type="entry name" value="Small_GTPase"/>
</dbReference>
<dbReference type="OrthoDB" id="10034042at2759"/>
<evidence type="ECO:0000256" key="3">
    <source>
        <dbReference type="ARBA" id="ARBA00023134"/>
    </source>
</evidence>
<feature type="compositionally biased region" description="Basic and acidic residues" evidence="4">
    <location>
        <begin position="75"/>
        <end position="90"/>
    </location>
</feature>
<dbReference type="Pfam" id="PF00071">
    <property type="entry name" value="Ras"/>
    <property type="match status" value="1"/>
</dbReference>
<dbReference type="PRINTS" id="PR00449">
    <property type="entry name" value="RASTRNSFRMNG"/>
</dbReference>
<dbReference type="PROSITE" id="PS51450">
    <property type="entry name" value="LRR"/>
    <property type="match status" value="1"/>
</dbReference>
<dbReference type="GO" id="GO:0005770">
    <property type="term" value="C:late endosome"/>
    <property type="evidence" value="ECO:0007669"/>
    <property type="project" value="TreeGrafter"/>
</dbReference>
<gene>
    <name evidence="5" type="ORF">CYY_003568</name>
</gene>
<dbReference type="SMART" id="SM00174">
    <property type="entry name" value="RHO"/>
    <property type="match status" value="1"/>
</dbReference>
<dbReference type="SMART" id="SM00368">
    <property type="entry name" value="LRR_RI"/>
    <property type="match status" value="4"/>
</dbReference>
<dbReference type="InterPro" id="IPR032675">
    <property type="entry name" value="LRR_dom_sf"/>
</dbReference>
<dbReference type="CDD" id="cd00154">
    <property type="entry name" value="Rab"/>
    <property type="match status" value="1"/>
</dbReference>
<dbReference type="Proteomes" id="UP000695562">
    <property type="component" value="Unassembled WGS sequence"/>
</dbReference>
<dbReference type="PANTHER" id="PTHR47981">
    <property type="entry name" value="RAB FAMILY"/>
    <property type="match status" value="1"/>
</dbReference>
<dbReference type="InterPro" id="IPR005225">
    <property type="entry name" value="Small_GTP-bd"/>
</dbReference>
<evidence type="ECO:0000256" key="1">
    <source>
        <dbReference type="ARBA" id="ARBA00006270"/>
    </source>
</evidence>
<dbReference type="Gene3D" id="3.40.50.300">
    <property type="entry name" value="P-loop containing nucleotide triphosphate hydrolases"/>
    <property type="match status" value="1"/>
</dbReference>
<protein>
    <submittedName>
        <fullName evidence="5">Uncharacterized protein</fullName>
    </submittedName>
</protein>
<evidence type="ECO:0000313" key="6">
    <source>
        <dbReference type="Proteomes" id="UP000695562"/>
    </source>
</evidence>
<accession>A0A8J4V111</accession>
<keyword evidence="2" id="KW-0547">Nucleotide-binding</keyword>
<evidence type="ECO:0000313" key="5">
    <source>
        <dbReference type="EMBL" id="KAF2075133.1"/>
    </source>
</evidence>
<comment type="similarity">
    <text evidence="1">Belongs to the small GTPase superfamily. Rab family.</text>
</comment>
<feature type="region of interest" description="Disordered" evidence="4">
    <location>
        <begin position="363"/>
        <end position="382"/>
    </location>
</feature>
<dbReference type="NCBIfam" id="TIGR00231">
    <property type="entry name" value="small_GTP"/>
    <property type="match status" value="1"/>
</dbReference>
<dbReference type="PROSITE" id="PS51419">
    <property type="entry name" value="RAB"/>
    <property type="match status" value="1"/>
</dbReference>
<feature type="compositionally biased region" description="Low complexity" evidence="4">
    <location>
        <begin position="8"/>
        <end position="17"/>
    </location>
</feature>
<dbReference type="SMART" id="SM00175">
    <property type="entry name" value="RAB"/>
    <property type="match status" value="1"/>
</dbReference>
<dbReference type="EMBL" id="AJWJ01000113">
    <property type="protein sequence ID" value="KAF2075133.1"/>
    <property type="molecule type" value="Genomic_DNA"/>
</dbReference>
<dbReference type="GO" id="GO:0003924">
    <property type="term" value="F:GTPase activity"/>
    <property type="evidence" value="ECO:0007669"/>
    <property type="project" value="InterPro"/>
</dbReference>
<dbReference type="SUPFAM" id="SSF52540">
    <property type="entry name" value="P-loop containing nucleoside triphosphate hydrolases"/>
    <property type="match status" value="1"/>
</dbReference>
<dbReference type="GO" id="GO:0090385">
    <property type="term" value="P:phagosome-lysosome fusion"/>
    <property type="evidence" value="ECO:0007669"/>
    <property type="project" value="TreeGrafter"/>
</dbReference>
<evidence type="ECO:0000256" key="2">
    <source>
        <dbReference type="ARBA" id="ARBA00022741"/>
    </source>
</evidence>
<comment type="caution">
    <text evidence="5">The sequence shown here is derived from an EMBL/GenBank/DDBJ whole genome shotgun (WGS) entry which is preliminary data.</text>
</comment>
<sequence>MMINDTTSVSNNNSNNIHSKHRSISSPAKPISFKTHHTTTNSNNTNKNIVIGGERILNSGSDKINIYIKNQKPQEQQEEKGKEEAKDSKPHISNLNNNNNSGTTSNSNNSTSNNNINSSPTLNGRADYTITTSISSSSLDFSKDELGIMLKSLKYIDKNRYSSNIKCTILGSSGVGKTSFVKKFSTGQCLVDETSTFGANRSLHTIHYETLTLNIELWDIGGHDRLNGLLPFYVSGSNCIIVMFDVNNRDSFRKAFDLLSKTKSHVAVGSLFLIVANKVDSNSNSNSSSNSNIPKREVSQEQLAKACSESEIGNVFWCEISSSTGYNIHRPFQAISQNITTMINALKSNQRIEKIQNSLNYSSAGNSNTSSGNNSLNSSTNGLSNTAVTTTTILASDNRPSLPSFCEFDDYQEEGDTVGLPNVMTSPEFNLLKNFNYTCIERSFKPTPATIVVKLEPLKIIIEPSNNGLFNKLLSRRTLFFKEDNNLVNLNSSGNNSNSNSNNSLDENETSGSGNSGGNNSSSNSNGSFCIVVDKYHPKRIEFKRKTSTLSSSLSSTTAGVSSNSTSGSTTSEFILLLDYREHLIKSFKTMCNVNIPIIEGINSGSRADFLLCFREYCKHFGRESLVVDNKKFESRFGYDSSGNVNGLFTKLDLSCLLKEEQKLLVNATIQSLLWNGTIETLDLSSNNLGQLDLALFSELLQAINNSISILNLNLSTNNLSIKHKSILIEFIQSMKLKSLILNDNQLSSFSNLIFQSLSQNDTLLHLGLSKNALVDDNAQSISQMLKSNNTIESIDLSNNIIKDQGGLYLLSSIDSKLSSSKVNNINNNIGNSGSGGGSSSSHIAFKKLDLSNNIEISNITLKQIKTMLNKC</sequence>
<dbReference type="GO" id="GO:0005525">
    <property type="term" value="F:GTP binding"/>
    <property type="evidence" value="ECO:0007669"/>
    <property type="project" value="UniProtKB-KW"/>
</dbReference>
<feature type="compositionally biased region" description="Low complexity" evidence="4">
    <location>
        <begin position="92"/>
        <end position="124"/>
    </location>
</feature>
<keyword evidence="3" id="KW-0342">GTP-binding</keyword>
<dbReference type="InterPro" id="IPR027417">
    <property type="entry name" value="P-loop_NTPase"/>
</dbReference>
<feature type="region of interest" description="Disordered" evidence="4">
    <location>
        <begin position="70"/>
        <end position="124"/>
    </location>
</feature>
<organism evidence="5 6">
    <name type="scientific">Polysphondylium violaceum</name>
    <dbReference type="NCBI Taxonomy" id="133409"/>
    <lineage>
        <taxon>Eukaryota</taxon>
        <taxon>Amoebozoa</taxon>
        <taxon>Evosea</taxon>
        <taxon>Eumycetozoa</taxon>
        <taxon>Dictyostelia</taxon>
        <taxon>Dictyosteliales</taxon>
        <taxon>Dictyosteliaceae</taxon>
        <taxon>Polysphondylium</taxon>
    </lineage>
</organism>
<feature type="region of interest" description="Disordered" evidence="4">
    <location>
        <begin position="1"/>
        <end position="47"/>
    </location>
</feature>
<dbReference type="InterPro" id="IPR001611">
    <property type="entry name" value="Leu-rich_rpt"/>
</dbReference>
<dbReference type="GO" id="GO:0005764">
    <property type="term" value="C:lysosome"/>
    <property type="evidence" value="ECO:0007669"/>
    <property type="project" value="TreeGrafter"/>
</dbReference>
<name>A0A8J4V111_9MYCE</name>
<keyword evidence="6" id="KW-1185">Reference proteome</keyword>
<evidence type="ECO:0000256" key="4">
    <source>
        <dbReference type="SAM" id="MobiDB-lite"/>
    </source>
</evidence>
<dbReference type="SMART" id="SM00173">
    <property type="entry name" value="RAS"/>
    <property type="match status" value="1"/>
</dbReference>